<evidence type="ECO:0000256" key="1">
    <source>
        <dbReference type="SAM" id="Coils"/>
    </source>
</evidence>
<sequence>HERELKSLQADIESAEKELAKLDGELVRASDEPIKVSAGYFYFGSDIEPGRYKITAQEGHRGNVFIREEGKRGSYVGETFGDGSRGSTVDFVFESKAGDEIEATIPVYLYPVE</sequence>
<evidence type="ECO:0000313" key="3">
    <source>
        <dbReference type="Proteomes" id="UP000198618"/>
    </source>
</evidence>
<feature type="non-terminal residue" evidence="2">
    <location>
        <position position="1"/>
    </location>
</feature>
<protein>
    <submittedName>
        <fullName evidence="2">Uncharacterized protein</fullName>
    </submittedName>
</protein>
<reference evidence="2 3" key="1">
    <citation type="submission" date="2016-10" db="EMBL/GenBank/DDBJ databases">
        <authorList>
            <person name="de Groot N.N."/>
        </authorList>
    </citation>
    <scope>NUCLEOTIDE SEQUENCE [LARGE SCALE GENOMIC DNA]</scope>
    <source>
        <strain evidence="2 3">IBRC-M 10780</strain>
    </source>
</reference>
<evidence type="ECO:0000313" key="2">
    <source>
        <dbReference type="EMBL" id="SET40490.1"/>
    </source>
</evidence>
<organism evidence="2 3">
    <name type="scientific">Oceanobacillus limi</name>
    <dbReference type="NCBI Taxonomy" id="930131"/>
    <lineage>
        <taxon>Bacteria</taxon>
        <taxon>Bacillati</taxon>
        <taxon>Bacillota</taxon>
        <taxon>Bacilli</taxon>
        <taxon>Bacillales</taxon>
        <taxon>Bacillaceae</taxon>
        <taxon>Oceanobacillus</taxon>
    </lineage>
</organism>
<proteinExistence type="predicted"/>
<gene>
    <name evidence="2" type="ORF">SAMN05216389_110137</name>
</gene>
<dbReference type="EMBL" id="FOHE01000010">
    <property type="protein sequence ID" value="SET40490.1"/>
    <property type="molecule type" value="Genomic_DNA"/>
</dbReference>
<dbReference type="RefSeq" id="WP_425287859.1">
    <property type="nucleotide sequence ID" value="NZ_FOHE01000010.1"/>
</dbReference>
<keyword evidence="1" id="KW-0175">Coiled coil</keyword>
<keyword evidence="3" id="KW-1185">Reference proteome</keyword>
<dbReference type="Proteomes" id="UP000198618">
    <property type="component" value="Unassembled WGS sequence"/>
</dbReference>
<accession>A0A1I0E6E0</accession>
<dbReference type="AlphaFoldDB" id="A0A1I0E6E0"/>
<name>A0A1I0E6E0_9BACI</name>
<feature type="coiled-coil region" evidence="1">
    <location>
        <begin position="5"/>
        <end position="32"/>
    </location>
</feature>